<organism evidence="5 6">
    <name type="scientific">Balneatrix alpica</name>
    <dbReference type="NCBI Taxonomy" id="75684"/>
    <lineage>
        <taxon>Bacteria</taxon>
        <taxon>Pseudomonadati</taxon>
        <taxon>Pseudomonadota</taxon>
        <taxon>Gammaproteobacteria</taxon>
        <taxon>Oceanospirillales</taxon>
        <taxon>Balneatrichaceae</taxon>
        <taxon>Balneatrix</taxon>
    </lineage>
</organism>
<evidence type="ECO:0000313" key="6">
    <source>
        <dbReference type="Proteomes" id="UP001589628"/>
    </source>
</evidence>
<protein>
    <submittedName>
        <fullName evidence="5">5-oxoprolinase subunit PxpB</fullName>
        <ecNumber evidence="5">3.5.2.9</ecNumber>
    </submittedName>
</protein>
<evidence type="ECO:0000259" key="4">
    <source>
        <dbReference type="SMART" id="SM00796"/>
    </source>
</evidence>
<evidence type="ECO:0000313" key="5">
    <source>
        <dbReference type="EMBL" id="MFB9887195.1"/>
    </source>
</evidence>
<keyword evidence="1" id="KW-0547">Nucleotide-binding</keyword>
<dbReference type="PANTHER" id="PTHR34698">
    <property type="entry name" value="5-OXOPROLINASE SUBUNIT B"/>
    <property type="match status" value="1"/>
</dbReference>
<name>A0ABV5ZD33_9GAMM</name>
<dbReference type="EMBL" id="JBHLZN010000004">
    <property type="protein sequence ID" value="MFB9887195.1"/>
    <property type="molecule type" value="Genomic_DNA"/>
</dbReference>
<dbReference type="EC" id="3.5.2.9" evidence="5"/>
<dbReference type="InterPro" id="IPR010016">
    <property type="entry name" value="PxpB"/>
</dbReference>
<gene>
    <name evidence="5" type="primary">pxpB</name>
    <name evidence="5" type="ORF">ACFFLH_12315</name>
</gene>
<evidence type="ECO:0000256" key="1">
    <source>
        <dbReference type="ARBA" id="ARBA00022741"/>
    </source>
</evidence>
<comment type="caution">
    <text evidence="5">The sequence shown here is derived from an EMBL/GenBank/DDBJ whole genome shotgun (WGS) entry which is preliminary data.</text>
</comment>
<dbReference type="SMART" id="SM00796">
    <property type="entry name" value="AHS1"/>
    <property type="match status" value="1"/>
</dbReference>
<reference evidence="5 6" key="1">
    <citation type="submission" date="2024-09" db="EMBL/GenBank/DDBJ databases">
        <authorList>
            <person name="Sun Q."/>
            <person name="Mori K."/>
        </authorList>
    </citation>
    <scope>NUCLEOTIDE SEQUENCE [LARGE SCALE GENOMIC DNA]</scope>
    <source>
        <strain evidence="5 6">ATCC 51285</strain>
    </source>
</reference>
<dbReference type="PANTHER" id="PTHR34698:SF2">
    <property type="entry name" value="5-OXOPROLINASE SUBUNIT B"/>
    <property type="match status" value="1"/>
</dbReference>
<dbReference type="InterPro" id="IPR003833">
    <property type="entry name" value="CT_C_D"/>
</dbReference>
<dbReference type="SUPFAM" id="SSF50891">
    <property type="entry name" value="Cyclophilin-like"/>
    <property type="match status" value="1"/>
</dbReference>
<dbReference type="SUPFAM" id="SSF160467">
    <property type="entry name" value="PH0987 N-terminal domain-like"/>
    <property type="match status" value="1"/>
</dbReference>
<dbReference type="RefSeq" id="WP_027314209.1">
    <property type="nucleotide sequence ID" value="NZ_JBHLZN010000004.1"/>
</dbReference>
<sequence length="235" mass="25351">MNWRIEIGGVDTLLIYADAPVAEQTSARIQQAAQALRAGLAQQLVELVPSYTSLLLQYDVLHADYAAMRQAVLAILAQLPEQLPQDEGQLIEIPVYYSAETGPDLLPLAQRTGLSVEEVIALHTATIYRVYAIGFAPGFAYLGQVDERLASPRLATPRLQVPAGSVGIAERQTAIYPLNSPGGWNLLGRTPLRMFDAGRVPASLLAAGQRVRFQAISQAEFVALGGQLEEGTCKV</sequence>
<dbReference type="Gene3D" id="3.30.1360.40">
    <property type="match status" value="1"/>
</dbReference>
<keyword evidence="2 5" id="KW-0378">Hydrolase</keyword>
<evidence type="ECO:0000256" key="2">
    <source>
        <dbReference type="ARBA" id="ARBA00022801"/>
    </source>
</evidence>
<evidence type="ECO:0000256" key="3">
    <source>
        <dbReference type="ARBA" id="ARBA00022840"/>
    </source>
</evidence>
<dbReference type="InterPro" id="IPR029000">
    <property type="entry name" value="Cyclophilin-like_dom_sf"/>
</dbReference>
<dbReference type="NCBIfam" id="TIGR00370">
    <property type="entry name" value="5-oxoprolinase subunit PxpB"/>
    <property type="match status" value="1"/>
</dbReference>
<keyword evidence="3" id="KW-0067">ATP-binding</keyword>
<dbReference type="Proteomes" id="UP001589628">
    <property type="component" value="Unassembled WGS sequence"/>
</dbReference>
<feature type="domain" description="Carboxyltransferase" evidence="4">
    <location>
        <begin position="3"/>
        <end position="205"/>
    </location>
</feature>
<dbReference type="Gene3D" id="2.40.100.10">
    <property type="entry name" value="Cyclophilin-like"/>
    <property type="match status" value="1"/>
</dbReference>
<keyword evidence="6" id="KW-1185">Reference proteome</keyword>
<dbReference type="Pfam" id="PF02682">
    <property type="entry name" value="CT_C_D"/>
    <property type="match status" value="1"/>
</dbReference>
<dbReference type="GO" id="GO:0017168">
    <property type="term" value="F:5-oxoprolinase (ATP-hydrolyzing) activity"/>
    <property type="evidence" value="ECO:0007669"/>
    <property type="project" value="UniProtKB-EC"/>
</dbReference>
<proteinExistence type="predicted"/>
<accession>A0ABV5ZD33</accession>